<feature type="domain" description="HTH gntR-type" evidence="4">
    <location>
        <begin position="1"/>
        <end position="67"/>
    </location>
</feature>
<dbReference type="EMBL" id="JBIAZU010000003">
    <property type="protein sequence ID" value="MFF5291470.1"/>
    <property type="molecule type" value="Genomic_DNA"/>
</dbReference>
<dbReference type="Proteomes" id="UP001602245">
    <property type="component" value="Unassembled WGS sequence"/>
</dbReference>
<evidence type="ECO:0000313" key="6">
    <source>
        <dbReference type="Proteomes" id="UP001602245"/>
    </source>
</evidence>
<name>A0ABW6WDU7_9ACTN</name>
<dbReference type="SMART" id="SM00345">
    <property type="entry name" value="HTH_GNTR"/>
    <property type="match status" value="1"/>
</dbReference>
<sequence>MRPDEIATALRQAFRERLIPPGQALNQDELARRFGVSRIPLREALRTLVGEGLIIMRPGLGAVVTELNVDEVEELYGLRLQLEPPLAPGIVERLGQRDVDDLARLVEGMRALTAAQSEEWSTLNYRFHRRLYELSGQRHAVRLVTQVLNLVEPYARVHAHVLGSRPRMQQERVDMLQAVRDHEAERVEELIDRSIRAARTELAQAMAEISIN</sequence>
<keyword evidence="1" id="KW-0805">Transcription regulation</keyword>
<proteinExistence type="predicted"/>
<keyword evidence="6" id="KW-1185">Reference proteome</keyword>
<dbReference type="CDD" id="cd07377">
    <property type="entry name" value="WHTH_GntR"/>
    <property type="match status" value="1"/>
</dbReference>
<evidence type="ECO:0000256" key="2">
    <source>
        <dbReference type="ARBA" id="ARBA00023125"/>
    </source>
</evidence>
<reference evidence="5 6" key="1">
    <citation type="submission" date="2024-10" db="EMBL/GenBank/DDBJ databases">
        <title>The Natural Products Discovery Center: Release of the First 8490 Sequenced Strains for Exploring Actinobacteria Biosynthetic Diversity.</title>
        <authorList>
            <person name="Kalkreuter E."/>
            <person name="Kautsar S.A."/>
            <person name="Yang D."/>
            <person name="Bader C.D."/>
            <person name="Teijaro C.N."/>
            <person name="Fluegel L."/>
            <person name="Davis C.M."/>
            <person name="Simpson J.R."/>
            <person name="Lauterbach L."/>
            <person name="Steele A.D."/>
            <person name="Gui C."/>
            <person name="Meng S."/>
            <person name="Li G."/>
            <person name="Viehrig K."/>
            <person name="Ye F."/>
            <person name="Su P."/>
            <person name="Kiefer A.F."/>
            <person name="Nichols A."/>
            <person name="Cepeda A.J."/>
            <person name="Yan W."/>
            <person name="Fan B."/>
            <person name="Jiang Y."/>
            <person name="Adhikari A."/>
            <person name="Zheng C.-J."/>
            <person name="Schuster L."/>
            <person name="Cowan T.M."/>
            <person name="Smanski M.J."/>
            <person name="Chevrette M.G."/>
            <person name="De Carvalho L.P.S."/>
            <person name="Shen B."/>
        </authorList>
    </citation>
    <scope>NUCLEOTIDE SEQUENCE [LARGE SCALE GENOMIC DNA]</scope>
    <source>
        <strain evidence="5 6">NPDC000087</strain>
    </source>
</reference>
<dbReference type="InterPro" id="IPR000524">
    <property type="entry name" value="Tscrpt_reg_HTH_GntR"/>
</dbReference>
<dbReference type="Pfam" id="PF00392">
    <property type="entry name" value="GntR"/>
    <property type="match status" value="1"/>
</dbReference>
<accession>A0ABW6WDU7</accession>
<dbReference type="PANTHER" id="PTHR43537:SF41">
    <property type="entry name" value="TRANSCRIPTIONAL REGULATORY PROTEIN"/>
    <property type="match status" value="1"/>
</dbReference>
<keyword evidence="3" id="KW-0804">Transcription</keyword>
<dbReference type="Pfam" id="PF07729">
    <property type="entry name" value="FCD"/>
    <property type="match status" value="1"/>
</dbReference>
<dbReference type="InterPro" id="IPR008920">
    <property type="entry name" value="TF_FadR/GntR_C"/>
</dbReference>
<dbReference type="InterPro" id="IPR036390">
    <property type="entry name" value="WH_DNA-bd_sf"/>
</dbReference>
<dbReference type="SUPFAM" id="SSF46785">
    <property type="entry name" value="Winged helix' DNA-binding domain"/>
    <property type="match status" value="1"/>
</dbReference>
<evidence type="ECO:0000256" key="1">
    <source>
        <dbReference type="ARBA" id="ARBA00023015"/>
    </source>
</evidence>
<dbReference type="InterPro" id="IPR011711">
    <property type="entry name" value="GntR_C"/>
</dbReference>
<evidence type="ECO:0000256" key="3">
    <source>
        <dbReference type="ARBA" id="ARBA00023163"/>
    </source>
</evidence>
<dbReference type="SMART" id="SM00895">
    <property type="entry name" value="FCD"/>
    <property type="match status" value="1"/>
</dbReference>
<protein>
    <submittedName>
        <fullName evidence="5">GntR family transcriptional regulator</fullName>
    </submittedName>
</protein>
<evidence type="ECO:0000313" key="5">
    <source>
        <dbReference type="EMBL" id="MFF5291470.1"/>
    </source>
</evidence>
<dbReference type="PANTHER" id="PTHR43537">
    <property type="entry name" value="TRANSCRIPTIONAL REGULATOR, GNTR FAMILY"/>
    <property type="match status" value="1"/>
</dbReference>
<dbReference type="PROSITE" id="PS50949">
    <property type="entry name" value="HTH_GNTR"/>
    <property type="match status" value="1"/>
</dbReference>
<dbReference type="InterPro" id="IPR036388">
    <property type="entry name" value="WH-like_DNA-bd_sf"/>
</dbReference>
<dbReference type="Gene3D" id="1.10.10.10">
    <property type="entry name" value="Winged helix-like DNA-binding domain superfamily/Winged helix DNA-binding domain"/>
    <property type="match status" value="1"/>
</dbReference>
<dbReference type="PRINTS" id="PR00035">
    <property type="entry name" value="HTHGNTR"/>
</dbReference>
<dbReference type="RefSeq" id="WP_020516482.1">
    <property type="nucleotide sequence ID" value="NZ_JBIAZU010000003.1"/>
</dbReference>
<gene>
    <name evidence="5" type="ORF">ACFY35_18670</name>
</gene>
<evidence type="ECO:0000259" key="4">
    <source>
        <dbReference type="PROSITE" id="PS50949"/>
    </source>
</evidence>
<dbReference type="Gene3D" id="1.20.120.530">
    <property type="entry name" value="GntR ligand-binding domain-like"/>
    <property type="match status" value="1"/>
</dbReference>
<organism evidence="5 6">
    <name type="scientific">Paractinoplanes globisporus</name>
    <dbReference type="NCBI Taxonomy" id="113565"/>
    <lineage>
        <taxon>Bacteria</taxon>
        <taxon>Bacillati</taxon>
        <taxon>Actinomycetota</taxon>
        <taxon>Actinomycetes</taxon>
        <taxon>Micromonosporales</taxon>
        <taxon>Micromonosporaceae</taxon>
        <taxon>Paractinoplanes</taxon>
    </lineage>
</organism>
<keyword evidence="2" id="KW-0238">DNA-binding</keyword>
<dbReference type="SUPFAM" id="SSF48008">
    <property type="entry name" value="GntR ligand-binding domain-like"/>
    <property type="match status" value="1"/>
</dbReference>
<comment type="caution">
    <text evidence="5">The sequence shown here is derived from an EMBL/GenBank/DDBJ whole genome shotgun (WGS) entry which is preliminary data.</text>
</comment>